<dbReference type="HAMAP" id="MF_01257">
    <property type="entry name" value="CofD"/>
    <property type="match status" value="1"/>
</dbReference>
<dbReference type="PANTHER" id="PTHR43007:SF1">
    <property type="entry name" value="2-PHOSPHO-L-LACTATE TRANSFERASE"/>
    <property type="match status" value="1"/>
</dbReference>
<dbReference type="GO" id="GO:0000287">
    <property type="term" value="F:magnesium ion binding"/>
    <property type="evidence" value="ECO:0007669"/>
    <property type="project" value="InterPro"/>
</dbReference>
<dbReference type="GO" id="GO:0043743">
    <property type="term" value="F:LPPG:FO 2-phospho-L-lactate transferase activity"/>
    <property type="evidence" value="ECO:0007669"/>
    <property type="project" value="UniProtKB-EC"/>
</dbReference>
<keyword evidence="2" id="KW-0460">Magnesium</keyword>
<proteinExistence type="inferred from homology"/>
<evidence type="ECO:0000313" key="4">
    <source>
        <dbReference type="Proteomes" id="UP000433071"/>
    </source>
</evidence>
<keyword evidence="1 3" id="KW-0808">Transferase</keyword>
<dbReference type="InterPro" id="IPR010115">
    <property type="entry name" value="FbiA/CofD"/>
</dbReference>
<protein>
    <submittedName>
        <fullName evidence="3">2-phospho-L-lactate transferase</fullName>
        <ecNumber evidence="3">2.7.8.28</ecNumber>
    </submittedName>
</protein>
<evidence type="ECO:0000256" key="2">
    <source>
        <dbReference type="ARBA" id="ARBA00022842"/>
    </source>
</evidence>
<sequence>MKITVLAGGVGGARFARGVREECARRWPTAPSADPAADGTPASAAGVTVVVNTGDDLWLSGVRLMPDFDSLLYALAGVNDTERGWGRAGESERVAAELREWGVGWPWFTLGDLDLGTHLARTSWLRDRIAPSGVAERLQRRWRLGVRLIPATDTEVDTHVRIDPAHPDAAGRDELHFQEWWTRYRASIPALGFEQRNLADARPAPGVEAAIADADVVLLAPSNPVVSIGTILAIPGIRAALSATAAPVVGVSPIIGGRVVRGMADSCLSAIGVETDAAAVARHYGARSAGGVLDGWLVDETDAAAVPGLVDDGFAAASAPLWMHDLDTSAALAGAALDLAANAAAGTAPARRD</sequence>
<evidence type="ECO:0000313" key="3">
    <source>
        <dbReference type="EMBL" id="MTH70422.1"/>
    </source>
</evidence>
<reference evidence="3 4" key="1">
    <citation type="submission" date="2019-11" db="EMBL/GenBank/DDBJ databases">
        <title>Agromyces kandeliae sp. nov., isolated from mangrove soil.</title>
        <authorList>
            <person name="Wang R."/>
        </authorList>
    </citation>
    <scope>NUCLEOTIDE SEQUENCE [LARGE SCALE GENOMIC DNA]</scope>
    <source>
        <strain evidence="3 4">JCM 11433</strain>
    </source>
</reference>
<dbReference type="NCBIfam" id="TIGR01819">
    <property type="entry name" value="F420_cofD"/>
    <property type="match status" value="1"/>
</dbReference>
<organism evidence="3 4">
    <name type="scientific">Agromyces bracchium</name>
    <dbReference type="NCBI Taxonomy" id="88376"/>
    <lineage>
        <taxon>Bacteria</taxon>
        <taxon>Bacillati</taxon>
        <taxon>Actinomycetota</taxon>
        <taxon>Actinomycetes</taxon>
        <taxon>Micrococcales</taxon>
        <taxon>Microbacteriaceae</taxon>
        <taxon>Agromyces</taxon>
    </lineage>
</organism>
<dbReference type="Pfam" id="PF01933">
    <property type="entry name" value="CofD"/>
    <property type="match status" value="1"/>
</dbReference>
<dbReference type="Gene3D" id="1.10.8.240">
    <property type="entry name" value="CofD-like domain"/>
    <property type="match status" value="1"/>
</dbReference>
<dbReference type="SUPFAM" id="SSF142338">
    <property type="entry name" value="CofD-like"/>
    <property type="match status" value="1"/>
</dbReference>
<dbReference type="InterPro" id="IPR038136">
    <property type="entry name" value="CofD-like_dom_sf"/>
</dbReference>
<dbReference type="Gene3D" id="3.40.50.10680">
    <property type="entry name" value="CofD-like domains"/>
    <property type="match status" value="1"/>
</dbReference>
<dbReference type="InterPro" id="IPR002882">
    <property type="entry name" value="CofD"/>
</dbReference>
<dbReference type="RefSeq" id="WP_328289353.1">
    <property type="nucleotide sequence ID" value="NZ_BAAAIB010000005.1"/>
</dbReference>
<dbReference type="Proteomes" id="UP000433071">
    <property type="component" value="Unassembled WGS sequence"/>
</dbReference>
<name>A0A6I3ME06_9MICO</name>
<gene>
    <name evidence="3" type="primary">cofD</name>
    <name evidence="3" type="ORF">GJ743_18825</name>
</gene>
<dbReference type="AlphaFoldDB" id="A0A6I3ME06"/>
<dbReference type="EMBL" id="WMLB01000047">
    <property type="protein sequence ID" value="MTH70422.1"/>
    <property type="molecule type" value="Genomic_DNA"/>
</dbReference>
<dbReference type="PANTHER" id="PTHR43007">
    <property type="entry name" value="2-PHOSPHO-L-LACTATE TRANSFERASE"/>
    <property type="match status" value="1"/>
</dbReference>
<dbReference type="EC" id="2.7.8.28" evidence="3"/>
<accession>A0A6I3ME06</accession>
<evidence type="ECO:0000256" key="1">
    <source>
        <dbReference type="ARBA" id="ARBA00022679"/>
    </source>
</evidence>
<keyword evidence="4" id="KW-1185">Reference proteome</keyword>
<comment type="caution">
    <text evidence="3">The sequence shown here is derived from an EMBL/GenBank/DDBJ whole genome shotgun (WGS) entry which is preliminary data.</text>
</comment>